<evidence type="ECO:0000256" key="3">
    <source>
        <dbReference type="ARBA" id="ARBA00022989"/>
    </source>
</evidence>
<dbReference type="PROSITE" id="PS50850">
    <property type="entry name" value="MFS"/>
    <property type="match status" value="1"/>
</dbReference>
<dbReference type="PANTHER" id="PTHR23502:SF47">
    <property type="entry name" value="MAJOR FACILITATOR SUPERFAMILY (MFS) PROFILE DOMAIN-CONTAINING PROTEIN-RELATED"/>
    <property type="match status" value="1"/>
</dbReference>
<dbReference type="AlphaFoldDB" id="A0A507QKX9"/>
<feature type="transmembrane region" description="Helical" evidence="6">
    <location>
        <begin position="414"/>
        <end position="434"/>
    </location>
</feature>
<comment type="subcellular location">
    <subcellularLocation>
        <location evidence="1">Membrane</location>
        <topology evidence="1">Multi-pass membrane protein</topology>
    </subcellularLocation>
</comment>
<feature type="transmembrane region" description="Helical" evidence="6">
    <location>
        <begin position="468"/>
        <end position="489"/>
    </location>
</feature>
<accession>A0A507QKX9</accession>
<dbReference type="InterPro" id="IPR011701">
    <property type="entry name" value="MFS"/>
</dbReference>
<feature type="compositionally biased region" description="Polar residues" evidence="5">
    <location>
        <begin position="27"/>
        <end position="38"/>
    </location>
</feature>
<organism evidence="8 9">
    <name type="scientific">Monascus purpureus</name>
    <name type="common">Red mold</name>
    <name type="synonym">Monascus anka</name>
    <dbReference type="NCBI Taxonomy" id="5098"/>
    <lineage>
        <taxon>Eukaryota</taxon>
        <taxon>Fungi</taxon>
        <taxon>Dikarya</taxon>
        <taxon>Ascomycota</taxon>
        <taxon>Pezizomycotina</taxon>
        <taxon>Eurotiomycetes</taxon>
        <taxon>Eurotiomycetidae</taxon>
        <taxon>Eurotiales</taxon>
        <taxon>Aspergillaceae</taxon>
        <taxon>Monascus</taxon>
    </lineage>
</organism>
<dbReference type="InterPro" id="IPR036259">
    <property type="entry name" value="MFS_trans_sf"/>
</dbReference>
<evidence type="ECO:0000256" key="5">
    <source>
        <dbReference type="SAM" id="MobiDB-lite"/>
    </source>
</evidence>
<dbReference type="Pfam" id="PF07690">
    <property type="entry name" value="MFS_1"/>
    <property type="match status" value="1"/>
</dbReference>
<evidence type="ECO:0000256" key="2">
    <source>
        <dbReference type="ARBA" id="ARBA00022692"/>
    </source>
</evidence>
<feature type="transmembrane region" description="Helical" evidence="6">
    <location>
        <begin position="370"/>
        <end position="393"/>
    </location>
</feature>
<feature type="transmembrane region" description="Helical" evidence="6">
    <location>
        <begin position="332"/>
        <end position="350"/>
    </location>
</feature>
<keyword evidence="4 6" id="KW-0472">Membrane</keyword>
<name>A0A507QKX9_MONPU</name>
<evidence type="ECO:0000313" key="8">
    <source>
        <dbReference type="EMBL" id="TQB67695.1"/>
    </source>
</evidence>
<feature type="transmembrane region" description="Helical" evidence="6">
    <location>
        <begin position="509"/>
        <end position="528"/>
    </location>
</feature>
<dbReference type="GO" id="GO:0022857">
    <property type="term" value="F:transmembrane transporter activity"/>
    <property type="evidence" value="ECO:0007669"/>
    <property type="project" value="InterPro"/>
</dbReference>
<feature type="transmembrane region" description="Helical" evidence="6">
    <location>
        <begin position="169"/>
        <end position="188"/>
    </location>
</feature>
<evidence type="ECO:0000256" key="1">
    <source>
        <dbReference type="ARBA" id="ARBA00004141"/>
    </source>
</evidence>
<dbReference type="InterPro" id="IPR020846">
    <property type="entry name" value="MFS_dom"/>
</dbReference>
<feature type="transmembrane region" description="Helical" evidence="6">
    <location>
        <begin position="139"/>
        <end position="157"/>
    </location>
</feature>
<sequence length="648" mass="70538">MQSLRQYRRLRQEVQEDLARAWQAKLPSSSLARTSTSEPEAFSDGKEPGTGATEKPATIDPALVPGVTVSRPDEGDGSTVYVVGWKDNDPSSPQAWSLAKKWMVMLTCCCLGIAFTIPASVEGPTQDAFNARFGTSPMAGSMATGIFLIGIGVGSLFSGPFSETFGRNTVYFVSMVVAMLFIMAKALAPNYGAALAFRFLCALFAATPMTVAGGTIGDIWTPMQIPFGLPLVTICAYSGPILGPVIGAYTPEIGFEWADWISMIIIGAVLVFVLLAQPETYSPLLLEWRAKHLRELTGDDRYQAEHASASSLGSRLLANVYRPFIMIWTEPIILVFSFYLVLLYFVLFTFLNGYPYIFTKTYGISMSLTFAIWVAMMPGVAVALVMVPCIYHLTKKTAAKAMAAGKPLQPEVSLYWAMAGASILMPVSLFWMAWTCYRDISIWSPIVASGVFGYALVCIFTTTYMYIIFVYLQYAASALGFMTFSRYIISGALSPASIKMYENLGPHLALTIVAVVAAVMAPVPYVLYKYGHKISLAPSLGVLVELTLSFKNERSTGGAPWGAEIEWTLMRIVQDSCPTTGSRVNTLPGLSMTPQYWASASLVSRLEMLSSALSSSQSPLGPNLPAALIFAGVLVRYRQYASIRKYGL</sequence>
<gene>
    <name evidence="8" type="ORF">MPDQ_004927</name>
</gene>
<keyword evidence="3 6" id="KW-1133">Transmembrane helix</keyword>
<dbReference type="Gene3D" id="1.20.1250.20">
    <property type="entry name" value="MFS general substrate transporter like domains"/>
    <property type="match status" value="1"/>
</dbReference>
<dbReference type="Proteomes" id="UP000319663">
    <property type="component" value="Unassembled WGS sequence"/>
</dbReference>
<reference evidence="8 9" key="1">
    <citation type="submission" date="2019-06" db="EMBL/GenBank/DDBJ databases">
        <title>Wine fermentation using esterase from Monascus purpureus.</title>
        <authorList>
            <person name="Geng C."/>
            <person name="Zhang Y."/>
        </authorList>
    </citation>
    <scope>NUCLEOTIDE SEQUENCE [LARGE SCALE GENOMIC DNA]</scope>
    <source>
        <strain evidence="8">HQ1</strain>
    </source>
</reference>
<evidence type="ECO:0000259" key="7">
    <source>
        <dbReference type="PROSITE" id="PS50850"/>
    </source>
</evidence>
<protein>
    <recommendedName>
        <fullName evidence="7">Major facilitator superfamily (MFS) profile domain-containing protein</fullName>
    </recommendedName>
</protein>
<proteinExistence type="predicted"/>
<dbReference type="PANTHER" id="PTHR23502">
    <property type="entry name" value="MAJOR FACILITATOR SUPERFAMILY"/>
    <property type="match status" value="1"/>
</dbReference>
<dbReference type="STRING" id="5098.A0A507QKX9"/>
<feature type="transmembrane region" description="Helical" evidence="6">
    <location>
        <begin position="228"/>
        <end position="251"/>
    </location>
</feature>
<evidence type="ECO:0000256" key="6">
    <source>
        <dbReference type="SAM" id="Phobius"/>
    </source>
</evidence>
<keyword evidence="2 6" id="KW-0812">Transmembrane</keyword>
<evidence type="ECO:0000256" key="4">
    <source>
        <dbReference type="ARBA" id="ARBA00023136"/>
    </source>
</evidence>
<dbReference type="SUPFAM" id="SSF103473">
    <property type="entry name" value="MFS general substrate transporter"/>
    <property type="match status" value="1"/>
</dbReference>
<feature type="region of interest" description="Disordered" evidence="5">
    <location>
        <begin position="27"/>
        <end position="58"/>
    </location>
</feature>
<comment type="caution">
    <text evidence="8">The sequence shown here is derived from an EMBL/GenBank/DDBJ whole genome shotgun (WGS) entry which is preliminary data.</text>
</comment>
<evidence type="ECO:0000313" key="9">
    <source>
        <dbReference type="Proteomes" id="UP000319663"/>
    </source>
</evidence>
<feature type="transmembrane region" description="Helical" evidence="6">
    <location>
        <begin position="257"/>
        <end position="276"/>
    </location>
</feature>
<feature type="transmembrane region" description="Helical" evidence="6">
    <location>
        <begin position="194"/>
        <end position="216"/>
    </location>
</feature>
<feature type="transmembrane region" description="Helical" evidence="6">
    <location>
        <begin position="440"/>
        <end position="461"/>
    </location>
</feature>
<feature type="transmembrane region" description="Helical" evidence="6">
    <location>
        <begin position="102"/>
        <end position="119"/>
    </location>
</feature>
<feature type="domain" description="Major facilitator superfamily (MFS) profile" evidence="7">
    <location>
        <begin position="104"/>
        <end position="532"/>
    </location>
</feature>
<dbReference type="EMBL" id="VIFY01000323">
    <property type="protein sequence ID" value="TQB67695.1"/>
    <property type="molecule type" value="Genomic_DNA"/>
</dbReference>
<keyword evidence="9" id="KW-1185">Reference proteome</keyword>
<dbReference type="GO" id="GO:0005886">
    <property type="term" value="C:plasma membrane"/>
    <property type="evidence" value="ECO:0007669"/>
    <property type="project" value="TreeGrafter"/>
</dbReference>